<comment type="similarity">
    <text evidence="2">Belongs to the FKBP-type PPIase family.</text>
</comment>
<feature type="domain" description="PPIase FKBP-type" evidence="8">
    <location>
        <begin position="256"/>
        <end position="342"/>
    </location>
</feature>
<name>A0A3L7J7C0_9MICO</name>
<dbReference type="Gene3D" id="3.10.50.40">
    <property type="match status" value="2"/>
</dbReference>
<dbReference type="EMBL" id="RCWJ01000001">
    <property type="protein sequence ID" value="RLQ86245.1"/>
    <property type="molecule type" value="Genomic_DNA"/>
</dbReference>
<organism evidence="9 10">
    <name type="scientific">Mycetocola zhadangensis</name>
    <dbReference type="NCBI Taxonomy" id="1164595"/>
    <lineage>
        <taxon>Bacteria</taxon>
        <taxon>Bacillati</taxon>
        <taxon>Actinomycetota</taxon>
        <taxon>Actinomycetes</taxon>
        <taxon>Micrococcales</taxon>
        <taxon>Microbacteriaceae</taxon>
        <taxon>Mycetocola</taxon>
    </lineage>
</organism>
<dbReference type="PROSITE" id="PS50059">
    <property type="entry name" value="FKBP_PPIASE"/>
    <property type="match status" value="1"/>
</dbReference>
<keyword evidence="4 6" id="KW-0697">Rotamase</keyword>
<dbReference type="EC" id="5.2.1.8" evidence="3 6"/>
<evidence type="ECO:0000256" key="5">
    <source>
        <dbReference type="ARBA" id="ARBA00023235"/>
    </source>
</evidence>
<dbReference type="AlphaFoldDB" id="A0A3L7J7C0"/>
<dbReference type="Proteomes" id="UP000282460">
    <property type="component" value="Unassembled WGS sequence"/>
</dbReference>
<dbReference type="PANTHER" id="PTHR43811">
    <property type="entry name" value="FKBP-TYPE PEPTIDYL-PROLYL CIS-TRANS ISOMERASE FKPA"/>
    <property type="match status" value="1"/>
</dbReference>
<keyword evidence="5 6" id="KW-0413">Isomerase</keyword>
<comment type="catalytic activity">
    <reaction evidence="1 6">
        <text>[protein]-peptidylproline (omega=180) = [protein]-peptidylproline (omega=0)</text>
        <dbReference type="Rhea" id="RHEA:16237"/>
        <dbReference type="Rhea" id="RHEA-COMP:10747"/>
        <dbReference type="Rhea" id="RHEA-COMP:10748"/>
        <dbReference type="ChEBI" id="CHEBI:83833"/>
        <dbReference type="ChEBI" id="CHEBI:83834"/>
        <dbReference type="EC" id="5.2.1.8"/>
    </reaction>
</comment>
<proteinExistence type="inferred from homology"/>
<accession>A0A3L7J7C0</accession>
<feature type="region of interest" description="Disordered" evidence="7">
    <location>
        <begin position="1"/>
        <end position="23"/>
    </location>
</feature>
<evidence type="ECO:0000259" key="8">
    <source>
        <dbReference type="PROSITE" id="PS50059"/>
    </source>
</evidence>
<dbReference type="Pfam" id="PF00254">
    <property type="entry name" value="FKBP_C"/>
    <property type="match status" value="1"/>
</dbReference>
<keyword evidence="10" id="KW-1185">Reference proteome</keyword>
<reference evidence="9 10" key="1">
    <citation type="submission" date="2018-10" db="EMBL/GenBank/DDBJ databases">
        <authorList>
            <person name="Li J."/>
        </authorList>
    </citation>
    <scope>NUCLEOTIDE SEQUENCE [LARGE SCALE GENOMIC DNA]</scope>
    <source>
        <strain evidence="9 10">ZD1-4</strain>
    </source>
</reference>
<evidence type="ECO:0000256" key="4">
    <source>
        <dbReference type="ARBA" id="ARBA00023110"/>
    </source>
</evidence>
<gene>
    <name evidence="9" type="ORF">D9V28_05285</name>
</gene>
<evidence type="ECO:0000313" key="10">
    <source>
        <dbReference type="Proteomes" id="UP000282460"/>
    </source>
</evidence>
<evidence type="ECO:0000256" key="2">
    <source>
        <dbReference type="ARBA" id="ARBA00006577"/>
    </source>
</evidence>
<dbReference type="InterPro" id="IPR046357">
    <property type="entry name" value="PPIase_dom_sf"/>
</dbReference>
<dbReference type="SUPFAM" id="SSF54534">
    <property type="entry name" value="FKBP-like"/>
    <property type="match status" value="2"/>
</dbReference>
<evidence type="ECO:0000256" key="7">
    <source>
        <dbReference type="SAM" id="MobiDB-lite"/>
    </source>
</evidence>
<dbReference type="InterPro" id="IPR001179">
    <property type="entry name" value="PPIase_FKBP_dom"/>
</dbReference>
<comment type="caution">
    <text evidence="9">The sequence shown here is derived from an EMBL/GenBank/DDBJ whole genome shotgun (WGS) entry which is preliminary data.</text>
</comment>
<evidence type="ECO:0000256" key="6">
    <source>
        <dbReference type="PROSITE-ProRule" id="PRU00277"/>
    </source>
</evidence>
<protein>
    <recommendedName>
        <fullName evidence="3 6">peptidylprolyl isomerase</fullName>
        <ecNumber evidence="3 6">5.2.1.8</ecNumber>
    </recommendedName>
</protein>
<dbReference type="GO" id="GO:0003755">
    <property type="term" value="F:peptidyl-prolyl cis-trans isomerase activity"/>
    <property type="evidence" value="ECO:0007669"/>
    <property type="project" value="UniProtKB-KW"/>
</dbReference>
<feature type="compositionally biased region" description="Polar residues" evidence="7">
    <location>
        <begin position="10"/>
        <end position="22"/>
    </location>
</feature>
<evidence type="ECO:0000313" key="9">
    <source>
        <dbReference type="EMBL" id="RLQ86245.1"/>
    </source>
</evidence>
<evidence type="ECO:0000256" key="3">
    <source>
        <dbReference type="ARBA" id="ARBA00013194"/>
    </source>
</evidence>
<sequence length="343" mass="34797">MARGERQRTRLLSGTPSGSIPSLNFPVRKRGTVQKAPALLLTAGVVLTALTGCAQAPGSDCEAPVTSGDASNVVEATGKLGTTPAVDFPTPLKTVSTQVSTLIEGDGAPIAADQLVEMSFSFYNGTTGEPVEEGAYTEPGVYLPSQLLPGMAASIECATVGSRIAATMSPADAFGEAGSAQLRVAPDDSIVMVADITDSFLAKANGARTPVFQSGFPSVVTAADGTPGITVPKSEAPTELKVATLKTGDGAKVSANDRVVVHYTGALWEDNSIFDSSWTKGTPAVFSLDGIVPGLASAIDGKTVGSQIIAVIPPELGYGDQSAGSIPPGSTLVFVVDILGTVD</sequence>
<evidence type="ECO:0000256" key="1">
    <source>
        <dbReference type="ARBA" id="ARBA00000971"/>
    </source>
</evidence>
<dbReference type="PANTHER" id="PTHR43811:SF23">
    <property type="entry name" value="FKBP-TYPE 22 KDA PEPTIDYL-PROLYL CIS-TRANS ISOMERASE"/>
    <property type="match status" value="1"/>
</dbReference>